<feature type="domain" description="Bacterial repeat" evidence="3">
    <location>
        <begin position="571"/>
        <end position="639"/>
    </location>
</feature>
<feature type="domain" description="Bacterial repeat" evidence="3">
    <location>
        <begin position="491"/>
        <end position="561"/>
    </location>
</feature>
<feature type="domain" description="Bacterial repeat" evidence="3">
    <location>
        <begin position="394"/>
        <end position="462"/>
    </location>
</feature>
<evidence type="ECO:0000313" key="4">
    <source>
        <dbReference type="EMBL" id="GEN54640.1"/>
    </source>
</evidence>
<dbReference type="Proteomes" id="UP000321886">
    <property type="component" value="Unassembled WGS sequence"/>
</dbReference>
<feature type="compositionally biased region" description="Acidic residues" evidence="2">
    <location>
        <begin position="466"/>
        <end position="486"/>
    </location>
</feature>
<reference evidence="4 5" key="1">
    <citation type="submission" date="2019-07" db="EMBL/GenBank/DDBJ databases">
        <title>Whole genome shotgun sequence of Halobacillus faecis NBRC 103569.</title>
        <authorList>
            <person name="Hosoyama A."/>
            <person name="Uohara A."/>
            <person name="Ohji S."/>
            <person name="Ichikawa N."/>
        </authorList>
    </citation>
    <scope>NUCLEOTIDE SEQUENCE [LARGE SCALE GENOMIC DNA]</scope>
    <source>
        <strain evidence="4 5">NBRC 103569</strain>
    </source>
</reference>
<evidence type="ECO:0000259" key="3">
    <source>
        <dbReference type="Pfam" id="PF18998"/>
    </source>
</evidence>
<dbReference type="NCBIfam" id="TIGR02543">
    <property type="entry name" value="List_Bact_rpt"/>
    <property type="match status" value="1"/>
</dbReference>
<keyword evidence="5" id="KW-1185">Reference proteome</keyword>
<feature type="repeat" description="TPR" evidence="1">
    <location>
        <begin position="100"/>
        <end position="133"/>
    </location>
</feature>
<dbReference type="InterPro" id="IPR013378">
    <property type="entry name" value="InlB-like_B-rpt"/>
</dbReference>
<dbReference type="InterPro" id="IPR044060">
    <property type="entry name" value="Bacterial_rp_domain"/>
</dbReference>
<dbReference type="SUPFAM" id="SSF48452">
    <property type="entry name" value="TPR-like"/>
    <property type="match status" value="1"/>
</dbReference>
<keyword evidence="1" id="KW-0802">TPR repeat</keyword>
<gene>
    <name evidence="4" type="ORF">HFA01_29020</name>
</gene>
<organism evidence="4 5">
    <name type="scientific">Halobacillus faecis</name>
    <dbReference type="NCBI Taxonomy" id="360184"/>
    <lineage>
        <taxon>Bacteria</taxon>
        <taxon>Bacillati</taxon>
        <taxon>Bacillota</taxon>
        <taxon>Bacilli</taxon>
        <taxon>Bacillales</taxon>
        <taxon>Bacillaceae</taxon>
        <taxon>Halobacillus</taxon>
    </lineage>
</organism>
<dbReference type="Pfam" id="PF18998">
    <property type="entry name" value="Flg_new_2"/>
    <property type="match status" value="4"/>
</dbReference>
<dbReference type="InterPro" id="IPR011990">
    <property type="entry name" value="TPR-like_helical_dom_sf"/>
</dbReference>
<dbReference type="OrthoDB" id="6372180at2"/>
<feature type="region of interest" description="Disordered" evidence="2">
    <location>
        <begin position="462"/>
        <end position="487"/>
    </location>
</feature>
<comment type="caution">
    <text evidence="4">The sequence shown here is derived from an EMBL/GenBank/DDBJ whole genome shotgun (WGS) entry which is preliminary data.</text>
</comment>
<accession>A0A511WU07</accession>
<dbReference type="EMBL" id="BJYD01000026">
    <property type="protein sequence ID" value="GEN54640.1"/>
    <property type="molecule type" value="Genomic_DNA"/>
</dbReference>
<evidence type="ECO:0000313" key="5">
    <source>
        <dbReference type="Proteomes" id="UP000321886"/>
    </source>
</evidence>
<dbReference type="AlphaFoldDB" id="A0A511WU07"/>
<proteinExistence type="predicted"/>
<name>A0A511WU07_9BACI</name>
<dbReference type="SMART" id="SM00028">
    <property type="entry name" value="TPR"/>
    <property type="match status" value="3"/>
</dbReference>
<dbReference type="Pfam" id="PF14559">
    <property type="entry name" value="TPR_19"/>
    <property type="match status" value="1"/>
</dbReference>
<dbReference type="Gene3D" id="1.25.40.10">
    <property type="entry name" value="Tetratricopeptide repeat domain"/>
    <property type="match status" value="1"/>
</dbReference>
<evidence type="ECO:0000256" key="2">
    <source>
        <dbReference type="SAM" id="MobiDB-lite"/>
    </source>
</evidence>
<sequence length="646" mass="71660">MNVKVMLLLVAGVLIIGGGTFFTYQAVGANSIDSTYQKAVEAYKEESYKESAELFEAVIRKEPGHVDARLGLADVYIAMGGHEQAVQTLTEGFYETPDEERIYLRLADIHFSENDARKGYEVLQKGMELSPGETQEIQKAMKEFEDNLSIQAERKRVQKDHSMELALTWENPKGEATPLEADWSIENENTSELQEGTKEVSLQAAQLGEVEVSAAFGSYKKIVTIEVVQQLLHSIEVTPEEIDPLSIGESVELTVKGFDADANDMEIKPEWSIAKSLFDINIRPDQTAVLTAQEEGKDTLTIKFEDFEEQMDVFVEGANKYIQTKVDGQGVVTVFPNKENYTPGEDISIEASPATGYEFVRWEGDVSGASNPQHMTIEDHMRVTAVFEPIKHNLALSKEGQGDIYRDTLETTFAHMEKVSLRARPKEGWTFVGWEGALNDTNPNLVIEMDADKSLHAVFKKKEQPTENDADPVDESQPSEEPEEPEAPATYQLNIKKDGEGHVQKNPSGSQFNKGTKVQLTAVPAEGWVFNGWSGSVTHSSTNLSVTMNGNKTVTAHFKKKPEPKPEPVTYMLNLSVVGEGTVQTSQREYKAGQTAQIQAVPAEGWTFVRWKGSHTSTSASASILMDTNKDMIAVFEEQKEETAPE</sequence>
<dbReference type="InterPro" id="IPR019734">
    <property type="entry name" value="TPR_rpt"/>
</dbReference>
<feature type="domain" description="Bacterial repeat" evidence="3">
    <location>
        <begin position="327"/>
        <end position="390"/>
    </location>
</feature>
<dbReference type="RefSeq" id="WP_146817380.1">
    <property type="nucleotide sequence ID" value="NZ_BJYD01000026.1"/>
</dbReference>
<protein>
    <recommendedName>
        <fullName evidence="3">Bacterial repeat domain-containing protein</fullName>
    </recommendedName>
</protein>
<dbReference type="PROSITE" id="PS50005">
    <property type="entry name" value="TPR"/>
    <property type="match status" value="1"/>
</dbReference>
<evidence type="ECO:0000256" key="1">
    <source>
        <dbReference type="PROSITE-ProRule" id="PRU00339"/>
    </source>
</evidence>